<reference evidence="4 5" key="1">
    <citation type="submission" date="2006-03" db="EMBL/GenBank/DDBJ databases">
        <title>Complete sequence of Rhodopseudomonas palustris BisB5.</title>
        <authorList>
            <consortium name="US DOE Joint Genome Institute"/>
            <person name="Copeland A."/>
            <person name="Lucas S."/>
            <person name="Lapidus A."/>
            <person name="Barry K."/>
            <person name="Detter J.C."/>
            <person name="Glavina del Rio T."/>
            <person name="Hammon N."/>
            <person name="Israni S."/>
            <person name="Dalin E."/>
            <person name="Tice H."/>
            <person name="Pitluck S."/>
            <person name="Chain P."/>
            <person name="Malfatti S."/>
            <person name="Shin M."/>
            <person name="Vergez L."/>
            <person name="Schmutz J."/>
            <person name="Larimer F."/>
            <person name="Land M."/>
            <person name="Hauser L."/>
            <person name="Pelletier D.A."/>
            <person name="Kyrpides N."/>
            <person name="Lykidis A."/>
            <person name="Oda Y."/>
            <person name="Harwood C.S."/>
            <person name="Richardson P."/>
        </authorList>
    </citation>
    <scope>NUCLEOTIDE SEQUENCE [LARGE SCALE GENOMIC DNA]</scope>
    <source>
        <strain evidence="4 5">BisB5</strain>
    </source>
</reference>
<dbReference type="KEGG" id="rpd:RPD_1646"/>
<dbReference type="SUPFAM" id="SSF51735">
    <property type="entry name" value="NAD(P)-binding Rossmann-fold domains"/>
    <property type="match status" value="1"/>
</dbReference>
<evidence type="ECO:0000256" key="1">
    <source>
        <dbReference type="ARBA" id="ARBA00005125"/>
    </source>
</evidence>
<evidence type="ECO:0000256" key="2">
    <source>
        <dbReference type="ARBA" id="ARBA00007637"/>
    </source>
</evidence>
<dbReference type="InterPro" id="IPR036291">
    <property type="entry name" value="NAD(P)-bd_dom_sf"/>
</dbReference>
<evidence type="ECO:0000313" key="5">
    <source>
        <dbReference type="Proteomes" id="UP000001818"/>
    </source>
</evidence>
<name>Q13AK6_RHOPS</name>
<dbReference type="PANTHER" id="PTHR43000">
    <property type="entry name" value="DTDP-D-GLUCOSE 4,6-DEHYDRATASE-RELATED"/>
    <property type="match status" value="1"/>
</dbReference>
<evidence type="ECO:0000259" key="3">
    <source>
        <dbReference type="Pfam" id="PF01370"/>
    </source>
</evidence>
<dbReference type="BioCyc" id="RPAL316057:RPD_RS08300-MONOMER"/>
<dbReference type="Gene3D" id="3.90.25.10">
    <property type="entry name" value="UDP-galactose 4-epimerase, domain 1"/>
    <property type="match status" value="1"/>
</dbReference>
<dbReference type="eggNOG" id="COG0451">
    <property type="taxonomic scope" value="Bacteria"/>
</dbReference>
<accession>Q13AK6</accession>
<gene>
    <name evidence="4" type="ordered locus">RPD_1646</name>
</gene>
<dbReference type="AlphaFoldDB" id="Q13AK6"/>
<dbReference type="HOGENOM" id="CLU_007383_1_7_5"/>
<feature type="domain" description="NAD-dependent epimerase/dehydratase" evidence="3">
    <location>
        <begin position="10"/>
        <end position="248"/>
    </location>
</feature>
<dbReference type="Pfam" id="PF01370">
    <property type="entry name" value="Epimerase"/>
    <property type="match status" value="1"/>
</dbReference>
<dbReference type="InterPro" id="IPR001509">
    <property type="entry name" value="Epimerase_deHydtase"/>
</dbReference>
<comment type="pathway">
    <text evidence="1">Bacterial outer membrane biogenesis; LPS O-antigen biosynthesis.</text>
</comment>
<dbReference type="Gene3D" id="3.40.50.720">
    <property type="entry name" value="NAD(P)-binding Rossmann-like Domain"/>
    <property type="match status" value="1"/>
</dbReference>
<dbReference type="EMBL" id="CP000283">
    <property type="protein sequence ID" value="ABE38883.1"/>
    <property type="molecule type" value="Genomic_DNA"/>
</dbReference>
<organism evidence="4 5">
    <name type="scientific">Rhodopseudomonas palustris (strain BisB5)</name>
    <dbReference type="NCBI Taxonomy" id="316057"/>
    <lineage>
        <taxon>Bacteria</taxon>
        <taxon>Pseudomonadati</taxon>
        <taxon>Pseudomonadota</taxon>
        <taxon>Alphaproteobacteria</taxon>
        <taxon>Hyphomicrobiales</taxon>
        <taxon>Nitrobacteraceae</taxon>
        <taxon>Rhodopseudomonas</taxon>
    </lineage>
</organism>
<evidence type="ECO:0000313" key="4">
    <source>
        <dbReference type="EMBL" id="ABE38883.1"/>
    </source>
</evidence>
<proteinExistence type="inferred from homology"/>
<dbReference type="Proteomes" id="UP000001818">
    <property type="component" value="Chromosome"/>
</dbReference>
<dbReference type="STRING" id="316057.RPD_1646"/>
<protein>
    <submittedName>
        <fullName evidence="4">NAD-dependent epimerase/dehydratase</fullName>
    </submittedName>
</protein>
<comment type="similarity">
    <text evidence="2">Belongs to the NAD(P)-dependent epimerase/dehydratase family.</text>
</comment>
<sequence length="326" mass="34107">MASASAPLRILITGATGFVGPHLAAAIRQRFGDRAELTATALDAGDDAVLGAIKALDVTDRDAVEAMIGDLQPTHLVNLAALAAPAAANADPALGWRVHLDGPRNLGHAILAAAPACVLVHIGSGLAYGRTASDRPATEQTVLAPRDDYGASKAAADLALGALVAKGLRCVRFRPFNHTGPGQTDAFVVPAFARQIAQIEAGVAPPLLRVGNLDGQRDFLDVRDVAAAYVEAIARSELLEPGLILNVASGLPRRIGDILQQLLALTPEPIDVQRDPARDRADPADIIVGDATRACTLLDWNPTIDFATTIADVLNDQRARIGRRAE</sequence>